<sequence length="410" mass="42075">MQATSGLGARTAKSARNRGPAPPDATKQQDRHTQLGGLLMRADLAPSPLERMLAVCRALLCLTTDLLRPGAAFGDTPAVVLGQHYLSRRQLAGKHRGDAMQLYLQELCSHVTLGPTQHPKYTAPPAAAGAGLPAAAAPAPSGPVVQMQLRLRPAVAARQQQGGLLAQLGGGKGVGPADAAPAAWVECSLEGGLTIVLPRHGETYAATLPTLVLAAPLAQACPLDFCGSATVACQATGLATSLTFKPFAGGKVKGGVDTLLGEGRQQVVAISGSWQGSVVAKSAEGSGVLFEASQFLPQAAATINLAEPGPRACTRLWSALLEEMVFVDATAAAKEGKKAAELATALPPHLHRSLLFEVESSGLKPKQADGAEEEAGSRDPAAGSLPPCVISDHAAHGAPTYQLHYRVQAA</sequence>
<evidence type="ECO:0000256" key="1">
    <source>
        <dbReference type="SAM" id="MobiDB-lite"/>
    </source>
</evidence>
<evidence type="ECO:0000313" key="2">
    <source>
        <dbReference type="EMBL" id="KAI3424282.1"/>
    </source>
</evidence>
<dbReference type="InterPro" id="IPR037239">
    <property type="entry name" value="OSBP_sf"/>
</dbReference>
<dbReference type="Proteomes" id="UP001055712">
    <property type="component" value="Unassembled WGS sequence"/>
</dbReference>
<reference evidence="2" key="1">
    <citation type="journal article" date="2019" name="Plant J.">
        <title>Chlorella vulgaris genome assembly and annotation reveals the molecular basis for metabolic acclimation to high light conditions.</title>
        <authorList>
            <person name="Cecchin M."/>
            <person name="Marcolungo L."/>
            <person name="Rossato M."/>
            <person name="Girolomoni L."/>
            <person name="Cosentino E."/>
            <person name="Cuine S."/>
            <person name="Li-Beisson Y."/>
            <person name="Delledonne M."/>
            <person name="Ballottari M."/>
        </authorList>
    </citation>
    <scope>NUCLEOTIDE SEQUENCE</scope>
    <source>
        <strain evidence="2">211/11P</strain>
    </source>
</reference>
<feature type="region of interest" description="Disordered" evidence="1">
    <location>
        <begin position="363"/>
        <end position="389"/>
    </location>
</feature>
<dbReference type="OrthoDB" id="512930at2759"/>
<evidence type="ECO:0000313" key="3">
    <source>
        <dbReference type="Proteomes" id="UP001055712"/>
    </source>
</evidence>
<dbReference type="Gene3D" id="2.40.160.120">
    <property type="match status" value="1"/>
</dbReference>
<protein>
    <submittedName>
        <fullName evidence="2">Uncharacterized protein</fullName>
    </submittedName>
</protein>
<gene>
    <name evidence="2" type="ORF">D9Q98_009837</name>
</gene>
<dbReference type="AlphaFoldDB" id="A0A9D4YSJ9"/>
<comment type="caution">
    <text evidence="2">The sequence shown here is derived from an EMBL/GenBank/DDBJ whole genome shotgun (WGS) entry which is preliminary data.</text>
</comment>
<dbReference type="EMBL" id="SIDB01000013">
    <property type="protein sequence ID" value="KAI3424282.1"/>
    <property type="molecule type" value="Genomic_DNA"/>
</dbReference>
<organism evidence="2 3">
    <name type="scientific">Chlorella vulgaris</name>
    <name type="common">Green alga</name>
    <dbReference type="NCBI Taxonomy" id="3077"/>
    <lineage>
        <taxon>Eukaryota</taxon>
        <taxon>Viridiplantae</taxon>
        <taxon>Chlorophyta</taxon>
        <taxon>core chlorophytes</taxon>
        <taxon>Trebouxiophyceae</taxon>
        <taxon>Chlorellales</taxon>
        <taxon>Chlorellaceae</taxon>
        <taxon>Chlorella clade</taxon>
        <taxon>Chlorella</taxon>
    </lineage>
</organism>
<name>A0A9D4YSJ9_CHLVU</name>
<dbReference type="SUPFAM" id="SSF144000">
    <property type="entry name" value="Oxysterol-binding protein-like"/>
    <property type="match status" value="1"/>
</dbReference>
<reference evidence="2" key="2">
    <citation type="submission" date="2020-11" db="EMBL/GenBank/DDBJ databases">
        <authorList>
            <person name="Cecchin M."/>
            <person name="Marcolungo L."/>
            <person name="Rossato M."/>
            <person name="Girolomoni L."/>
            <person name="Cosentino E."/>
            <person name="Cuine S."/>
            <person name="Li-Beisson Y."/>
            <person name="Delledonne M."/>
            <person name="Ballottari M."/>
        </authorList>
    </citation>
    <scope>NUCLEOTIDE SEQUENCE</scope>
    <source>
        <strain evidence="2">211/11P</strain>
        <tissue evidence="2">Whole cell</tissue>
    </source>
</reference>
<keyword evidence="3" id="KW-1185">Reference proteome</keyword>
<accession>A0A9D4YSJ9</accession>
<proteinExistence type="predicted"/>
<feature type="region of interest" description="Disordered" evidence="1">
    <location>
        <begin position="1"/>
        <end position="32"/>
    </location>
</feature>